<name>A0ABV1A386_9TELE</name>
<reference evidence="2 3" key="1">
    <citation type="submission" date="2021-06" db="EMBL/GenBank/DDBJ databases">
        <authorList>
            <person name="Palmer J.M."/>
        </authorList>
    </citation>
    <scope>NUCLEOTIDE SEQUENCE [LARGE SCALE GENOMIC DNA]</scope>
    <source>
        <strain evidence="2 3">AS_MEX2019</strain>
        <tissue evidence="2">Muscle</tissue>
    </source>
</reference>
<sequence length="139" mass="15016">DTNIEHMPPNPNTTNPLPHSGAPPQVNSIAEKPMKPHPYSASSTHSPALSTPAAPCSPTTQRRNGKARAPRNAMQRWKTLAALQCRTPRPSMCPGMGREGLGGKTLSQGASSPAHPNRYPHLPSPNKGGRHRHIYWAKD</sequence>
<feature type="region of interest" description="Disordered" evidence="1">
    <location>
        <begin position="1"/>
        <end position="73"/>
    </location>
</feature>
<dbReference type="EMBL" id="JAHRIP010078431">
    <property type="protein sequence ID" value="MEQ2312230.1"/>
    <property type="molecule type" value="Genomic_DNA"/>
</dbReference>
<accession>A0ABV1A386</accession>
<evidence type="ECO:0000256" key="1">
    <source>
        <dbReference type="SAM" id="MobiDB-lite"/>
    </source>
</evidence>
<gene>
    <name evidence="2" type="ORF">AMECASPLE_028714</name>
</gene>
<organism evidence="2 3">
    <name type="scientific">Ameca splendens</name>
    <dbReference type="NCBI Taxonomy" id="208324"/>
    <lineage>
        <taxon>Eukaryota</taxon>
        <taxon>Metazoa</taxon>
        <taxon>Chordata</taxon>
        <taxon>Craniata</taxon>
        <taxon>Vertebrata</taxon>
        <taxon>Euteleostomi</taxon>
        <taxon>Actinopterygii</taxon>
        <taxon>Neopterygii</taxon>
        <taxon>Teleostei</taxon>
        <taxon>Neoteleostei</taxon>
        <taxon>Acanthomorphata</taxon>
        <taxon>Ovalentaria</taxon>
        <taxon>Atherinomorphae</taxon>
        <taxon>Cyprinodontiformes</taxon>
        <taxon>Goodeidae</taxon>
        <taxon>Ameca</taxon>
    </lineage>
</organism>
<comment type="caution">
    <text evidence="2">The sequence shown here is derived from an EMBL/GenBank/DDBJ whole genome shotgun (WGS) entry which is preliminary data.</text>
</comment>
<proteinExistence type="predicted"/>
<feature type="region of interest" description="Disordered" evidence="1">
    <location>
        <begin position="85"/>
        <end position="131"/>
    </location>
</feature>
<evidence type="ECO:0000313" key="3">
    <source>
        <dbReference type="Proteomes" id="UP001469553"/>
    </source>
</evidence>
<dbReference type="Proteomes" id="UP001469553">
    <property type="component" value="Unassembled WGS sequence"/>
</dbReference>
<keyword evidence="3" id="KW-1185">Reference proteome</keyword>
<feature type="non-terminal residue" evidence="2">
    <location>
        <position position="1"/>
    </location>
</feature>
<protein>
    <submittedName>
        <fullName evidence="2">Uncharacterized protein</fullName>
    </submittedName>
</protein>
<feature type="compositionally biased region" description="Polar residues" evidence="1">
    <location>
        <begin position="40"/>
        <end position="49"/>
    </location>
</feature>
<evidence type="ECO:0000313" key="2">
    <source>
        <dbReference type="EMBL" id="MEQ2312230.1"/>
    </source>
</evidence>